<gene>
    <name evidence="3" type="ORF">OJAV_G00167470</name>
</gene>
<sequence length="98" mass="10698">MSAEVNLLWLISLLQTLLACGAELSSEACRDLGFSSNLLGSDGRTQALRRRHPGGVWMKIGEVPSSPSFCQEREAQDLQGSADQVRERLRSCPQAPGR</sequence>
<reference evidence="3 4" key="2">
    <citation type="submission" date="2019-01" db="EMBL/GenBank/DDBJ databases">
        <title>A chromosome length genome reference of the Java medaka (oryzias javanicus).</title>
        <authorList>
            <person name="Herpin A."/>
            <person name="Takehana Y."/>
            <person name="Naruse K."/>
            <person name="Ansai S."/>
            <person name="Kawaguchi M."/>
        </authorList>
    </citation>
    <scope>NUCLEOTIDE SEQUENCE [LARGE SCALE GENOMIC DNA]</scope>
    <source>
        <strain evidence="3">RS831</strain>
        <tissue evidence="3">Whole body</tissue>
    </source>
</reference>
<dbReference type="Proteomes" id="UP000283210">
    <property type="component" value="Chromosome 17"/>
</dbReference>
<evidence type="ECO:0000256" key="2">
    <source>
        <dbReference type="SAM" id="SignalP"/>
    </source>
</evidence>
<proteinExistence type="predicted"/>
<organism evidence="3 4">
    <name type="scientific">Oryzias javanicus</name>
    <name type="common">Javanese ricefish</name>
    <name type="synonym">Aplocheilus javanicus</name>
    <dbReference type="NCBI Taxonomy" id="123683"/>
    <lineage>
        <taxon>Eukaryota</taxon>
        <taxon>Metazoa</taxon>
        <taxon>Chordata</taxon>
        <taxon>Craniata</taxon>
        <taxon>Vertebrata</taxon>
        <taxon>Euteleostomi</taxon>
        <taxon>Actinopterygii</taxon>
        <taxon>Neopterygii</taxon>
        <taxon>Teleostei</taxon>
        <taxon>Neoteleostei</taxon>
        <taxon>Acanthomorphata</taxon>
        <taxon>Ovalentaria</taxon>
        <taxon>Atherinomorphae</taxon>
        <taxon>Beloniformes</taxon>
        <taxon>Adrianichthyidae</taxon>
        <taxon>Oryziinae</taxon>
        <taxon>Oryzias</taxon>
    </lineage>
</organism>
<dbReference type="OrthoDB" id="1910009at2759"/>
<dbReference type="AlphaFoldDB" id="A0A3S2MKD8"/>
<keyword evidence="4" id="KW-1185">Reference proteome</keyword>
<protein>
    <submittedName>
        <fullName evidence="3">Uncharacterized protein</fullName>
    </submittedName>
</protein>
<accession>A0A3S2MKD8</accession>
<evidence type="ECO:0000256" key="1">
    <source>
        <dbReference type="SAM" id="MobiDB-lite"/>
    </source>
</evidence>
<keyword evidence="2" id="KW-0732">Signal</keyword>
<feature type="chain" id="PRO_5018692235" evidence="2">
    <location>
        <begin position="20"/>
        <end position="98"/>
    </location>
</feature>
<evidence type="ECO:0000313" key="3">
    <source>
        <dbReference type="EMBL" id="RVE61118.1"/>
    </source>
</evidence>
<reference evidence="3 4" key="1">
    <citation type="submission" date="2018-11" db="EMBL/GenBank/DDBJ databases">
        <authorList>
            <person name="Lopez-Roques C."/>
            <person name="Donnadieu C."/>
            <person name="Bouchez O."/>
            <person name="Klopp C."/>
            <person name="Cabau C."/>
            <person name="Zahm M."/>
        </authorList>
    </citation>
    <scope>NUCLEOTIDE SEQUENCE [LARGE SCALE GENOMIC DNA]</scope>
    <source>
        <strain evidence="3">RS831</strain>
        <tissue evidence="3">Whole body</tissue>
    </source>
</reference>
<feature type="region of interest" description="Disordered" evidence="1">
    <location>
        <begin position="71"/>
        <end position="98"/>
    </location>
</feature>
<name>A0A3S2MKD8_ORYJA</name>
<feature type="signal peptide" evidence="2">
    <location>
        <begin position="1"/>
        <end position="19"/>
    </location>
</feature>
<dbReference type="EMBL" id="CM012453">
    <property type="protein sequence ID" value="RVE61118.1"/>
    <property type="molecule type" value="Genomic_DNA"/>
</dbReference>
<evidence type="ECO:0000313" key="4">
    <source>
        <dbReference type="Proteomes" id="UP000283210"/>
    </source>
</evidence>